<organism evidence="11 12">
    <name type="scientific">Pseudonocardia bannensis</name>
    <dbReference type="NCBI Taxonomy" id="630973"/>
    <lineage>
        <taxon>Bacteria</taxon>
        <taxon>Bacillati</taxon>
        <taxon>Actinomycetota</taxon>
        <taxon>Actinomycetes</taxon>
        <taxon>Pseudonocardiales</taxon>
        <taxon>Pseudonocardiaceae</taxon>
        <taxon>Pseudonocardia</taxon>
    </lineage>
</organism>
<keyword evidence="9" id="KW-0520">NAD</keyword>
<keyword evidence="3" id="KW-0479">Metal-binding</keyword>
<dbReference type="Gene3D" id="3.90.380.10">
    <property type="entry name" value="Naphthalene 1,2-dioxygenase Alpha Subunit, Chain A, domain 1"/>
    <property type="match status" value="1"/>
</dbReference>
<evidence type="ECO:0000256" key="1">
    <source>
        <dbReference type="ARBA" id="ARBA00008751"/>
    </source>
</evidence>
<proteinExistence type="inferred from homology"/>
<dbReference type="PROSITE" id="PS51296">
    <property type="entry name" value="RIESKE"/>
    <property type="match status" value="1"/>
</dbReference>
<dbReference type="InterPro" id="IPR017941">
    <property type="entry name" value="Rieske_2Fe-2S"/>
</dbReference>
<dbReference type="InterPro" id="IPR043266">
    <property type="entry name" value="RHO_NdoB-like_C"/>
</dbReference>
<keyword evidence="8" id="KW-0411">Iron-sulfur</keyword>
<dbReference type="RefSeq" id="WP_169413603.1">
    <property type="nucleotide sequence ID" value="NZ_JAAXKZ010000051.1"/>
</dbReference>
<comment type="similarity">
    <text evidence="1">Belongs to the bacterial ring-hydroxylating dioxygenase alpha subunit family.</text>
</comment>
<dbReference type="GO" id="GO:0004497">
    <property type="term" value="F:monooxygenase activity"/>
    <property type="evidence" value="ECO:0007669"/>
    <property type="project" value="UniProtKB-ARBA"/>
</dbReference>
<dbReference type="AlphaFoldDB" id="A0A848DJL6"/>
<sequence>MTIGYSGVEKIDDLIDADQGLVSRHVFSDPAIYEMELQRIFARCWQFLGHESQIPRAGDFVSAYLGEDPVVVVRQDDGSITGFLNVCRHRGMRICKLDAGNAAGFSCSYHGWAYDRRGKIVDVPFGEMYANAPLDEGWAAVPVAQVASYKGLIFGTFDPEAPSLVDYLGDMAYYLDVLVDRREGGTELVGGANKWIIDSNWKYGAENFVQDGHHAFSSHVSALMAVQPDDAEMMDFPEGFTVRPGGGHGLVAFNGPALELTTRDELLLKYHQEVVRPESARRLGAERDAIHNVGAFTIFPNFSFLTGFQTIRVWVPRGPHHMEVRSWTIVDRDAPQEVKDAQLRLVRTTFSPSGLLEQDDGENWSMCQDTLRGYVSRQLSSNVRMGLGSPLDADAKGPGRVMQGWNEEPGRGFFERYRQMMSEPTSRVWLDK</sequence>
<comment type="caution">
    <text evidence="11">The sequence shown here is derived from an EMBL/GenBank/DDBJ whole genome shotgun (WGS) entry which is preliminary data.</text>
</comment>
<dbReference type="Proteomes" id="UP000586918">
    <property type="component" value="Unassembled WGS sequence"/>
</dbReference>
<dbReference type="PRINTS" id="PR00090">
    <property type="entry name" value="RNGDIOXGNASE"/>
</dbReference>
<accession>A0A848DJL6</accession>
<dbReference type="PROSITE" id="PS00570">
    <property type="entry name" value="RING_HYDROXYL_ALPHA"/>
    <property type="match status" value="1"/>
</dbReference>
<dbReference type="InterPro" id="IPR001663">
    <property type="entry name" value="Rng_hydr_dOase-A"/>
</dbReference>
<reference evidence="11 12" key="1">
    <citation type="submission" date="2020-04" db="EMBL/GenBank/DDBJ databases">
        <authorList>
            <person name="Klaysubun C."/>
            <person name="Duangmal K."/>
            <person name="Lipun K."/>
        </authorList>
    </citation>
    <scope>NUCLEOTIDE SEQUENCE [LARGE SCALE GENOMIC DNA]</scope>
    <source>
        <strain evidence="11 12">DSM 45300</strain>
    </source>
</reference>
<dbReference type="GO" id="GO:0005506">
    <property type="term" value="F:iron ion binding"/>
    <property type="evidence" value="ECO:0007669"/>
    <property type="project" value="InterPro"/>
</dbReference>
<dbReference type="InterPro" id="IPR036922">
    <property type="entry name" value="Rieske_2Fe-2S_sf"/>
</dbReference>
<dbReference type="PANTHER" id="PTHR43756">
    <property type="entry name" value="CHOLINE MONOOXYGENASE, CHLOROPLASTIC"/>
    <property type="match status" value="1"/>
</dbReference>
<evidence type="ECO:0000256" key="4">
    <source>
        <dbReference type="ARBA" id="ARBA00022797"/>
    </source>
</evidence>
<name>A0A848DJL6_9PSEU</name>
<gene>
    <name evidence="11" type="ORF">HF519_15225</name>
</gene>
<evidence type="ECO:0000256" key="8">
    <source>
        <dbReference type="ARBA" id="ARBA00023014"/>
    </source>
</evidence>
<protein>
    <submittedName>
        <fullName evidence="11">Rieske 2Fe-2S domain-containing protein</fullName>
    </submittedName>
</protein>
<evidence type="ECO:0000259" key="10">
    <source>
        <dbReference type="PROSITE" id="PS51296"/>
    </source>
</evidence>
<evidence type="ECO:0000313" key="12">
    <source>
        <dbReference type="Proteomes" id="UP000586918"/>
    </source>
</evidence>
<dbReference type="Pfam" id="PF00355">
    <property type="entry name" value="Rieske"/>
    <property type="match status" value="1"/>
</dbReference>
<dbReference type="CDD" id="cd08881">
    <property type="entry name" value="RHO_alpha_C_NDO-like"/>
    <property type="match status" value="1"/>
</dbReference>
<evidence type="ECO:0000256" key="9">
    <source>
        <dbReference type="ARBA" id="ARBA00023027"/>
    </source>
</evidence>
<keyword evidence="6" id="KW-0560">Oxidoreductase</keyword>
<dbReference type="GO" id="GO:0051537">
    <property type="term" value="F:2 iron, 2 sulfur cluster binding"/>
    <property type="evidence" value="ECO:0007669"/>
    <property type="project" value="UniProtKB-KW"/>
</dbReference>
<feature type="domain" description="Rieske" evidence="10">
    <location>
        <begin position="45"/>
        <end position="143"/>
    </location>
</feature>
<dbReference type="Pfam" id="PF00848">
    <property type="entry name" value="Ring_hydroxyl_A"/>
    <property type="match status" value="1"/>
</dbReference>
<evidence type="ECO:0000256" key="3">
    <source>
        <dbReference type="ARBA" id="ARBA00022723"/>
    </source>
</evidence>
<dbReference type="SUPFAM" id="SSF50022">
    <property type="entry name" value="ISP domain"/>
    <property type="match status" value="1"/>
</dbReference>
<dbReference type="GO" id="GO:0016705">
    <property type="term" value="F:oxidoreductase activity, acting on paired donors, with incorporation or reduction of molecular oxygen"/>
    <property type="evidence" value="ECO:0007669"/>
    <property type="project" value="UniProtKB-ARBA"/>
</dbReference>
<dbReference type="SUPFAM" id="SSF55961">
    <property type="entry name" value="Bet v1-like"/>
    <property type="match status" value="1"/>
</dbReference>
<dbReference type="EMBL" id="JAAXKZ010000051">
    <property type="protein sequence ID" value="NMH92897.1"/>
    <property type="molecule type" value="Genomic_DNA"/>
</dbReference>
<evidence type="ECO:0000256" key="2">
    <source>
        <dbReference type="ARBA" id="ARBA00022714"/>
    </source>
</evidence>
<keyword evidence="12" id="KW-1185">Reference proteome</keyword>
<keyword evidence="5" id="KW-0223">Dioxygenase</keyword>
<evidence type="ECO:0000256" key="7">
    <source>
        <dbReference type="ARBA" id="ARBA00023004"/>
    </source>
</evidence>
<dbReference type="Gene3D" id="2.102.10.10">
    <property type="entry name" value="Rieske [2Fe-2S] iron-sulphur domain"/>
    <property type="match status" value="1"/>
</dbReference>
<evidence type="ECO:0000256" key="5">
    <source>
        <dbReference type="ARBA" id="ARBA00022964"/>
    </source>
</evidence>
<keyword evidence="4" id="KW-0058">Aromatic hydrocarbons catabolism</keyword>
<dbReference type="InterPro" id="IPR015881">
    <property type="entry name" value="ARHD_Rieske_2Fe_2S"/>
</dbReference>
<dbReference type="GO" id="GO:0051213">
    <property type="term" value="F:dioxygenase activity"/>
    <property type="evidence" value="ECO:0007669"/>
    <property type="project" value="UniProtKB-KW"/>
</dbReference>
<keyword evidence="2" id="KW-0001">2Fe-2S</keyword>
<dbReference type="PANTHER" id="PTHR43756:SF1">
    <property type="entry name" value="3-PHENYLPROPIONATE_CINNAMIC ACID DIOXYGENASE SUBUNIT ALPHA"/>
    <property type="match status" value="1"/>
</dbReference>
<dbReference type="InterPro" id="IPR015879">
    <property type="entry name" value="Ring_hydroxy_dOase_asu_C_dom"/>
</dbReference>
<evidence type="ECO:0000256" key="6">
    <source>
        <dbReference type="ARBA" id="ARBA00023002"/>
    </source>
</evidence>
<evidence type="ECO:0000313" key="11">
    <source>
        <dbReference type="EMBL" id="NMH92897.1"/>
    </source>
</evidence>
<keyword evidence="7" id="KW-0408">Iron</keyword>